<dbReference type="InterPro" id="IPR050153">
    <property type="entry name" value="Metal_Ion_Import_ABC"/>
</dbReference>
<accession>A0A4U8TCK6</accession>
<dbReference type="PANTHER" id="PTHR42734">
    <property type="entry name" value="METAL TRANSPORT SYSTEM ATP-BINDING PROTEIN TM_0124-RELATED"/>
    <property type="match status" value="1"/>
</dbReference>
<gene>
    <name evidence="5" type="ORF">LS71_002930</name>
</gene>
<dbReference type="InterPro" id="IPR027417">
    <property type="entry name" value="P-loop_NTPase"/>
</dbReference>
<dbReference type="SUPFAM" id="SSF52540">
    <property type="entry name" value="P-loop containing nucleoside triphosphate hydrolases"/>
    <property type="match status" value="1"/>
</dbReference>
<evidence type="ECO:0000256" key="1">
    <source>
        <dbReference type="ARBA" id="ARBA00022448"/>
    </source>
</evidence>
<keyword evidence="3 5" id="KW-0067">ATP-binding</keyword>
<dbReference type="PROSITE" id="PS50893">
    <property type="entry name" value="ABC_TRANSPORTER_2"/>
    <property type="match status" value="1"/>
</dbReference>
<comment type="caution">
    <text evidence="5">The sequence shown here is derived from an EMBL/GenBank/DDBJ whole genome shotgun (WGS) entry which is preliminary data.</text>
</comment>
<dbReference type="InterPro" id="IPR017871">
    <property type="entry name" value="ABC_transporter-like_CS"/>
</dbReference>
<dbReference type="PROSITE" id="PS00211">
    <property type="entry name" value="ABC_TRANSPORTER_1"/>
    <property type="match status" value="1"/>
</dbReference>
<sequence length="296" mass="33090">MLKLQGANFSRKGEQILKNISLALRQGEVLSILGCNGAGKTTLLKCLMGFLKWDSGECWLWDKPLHTYTQKQIWQMISYVPQAKMQVFDANVLDMVALGCNPFVLFKPKPEHLRLAQSVLEQLNLTHLMHKTCLNLSGGELQMVIFARALVKKPQILILDEPESNLDFHNQKTILETLKTLNNQGCAIILNTHFPAHARFLSHKALLLYKMGEEQGTIGEIGENLARVDCANLACEDLARADSPNANLDCANVTCASNAIFGKAQDLLTSAHLSDLYKVPLLIESPYMQEEYVLRI</sequence>
<dbReference type="InterPro" id="IPR003593">
    <property type="entry name" value="AAA+_ATPase"/>
</dbReference>
<organism evidence="5 6">
    <name type="scientific">Helicobacter jaachi</name>
    <dbReference type="NCBI Taxonomy" id="1677920"/>
    <lineage>
        <taxon>Bacteria</taxon>
        <taxon>Pseudomonadati</taxon>
        <taxon>Campylobacterota</taxon>
        <taxon>Epsilonproteobacteria</taxon>
        <taxon>Campylobacterales</taxon>
        <taxon>Helicobacteraceae</taxon>
        <taxon>Helicobacter</taxon>
    </lineage>
</organism>
<dbReference type="CDD" id="cd03214">
    <property type="entry name" value="ABC_Iron-Siderophores_B12_Hemin"/>
    <property type="match status" value="1"/>
</dbReference>
<reference evidence="5 6" key="1">
    <citation type="journal article" date="2014" name="Genome Announc.">
        <title>Draft genome sequences of eight enterohepatic helicobacter species isolated from both laboratory and wild rodents.</title>
        <authorList>
            <person name="Sheh A."/>
            <person name="Shen Z."/>
            <person name="Fox J.G."/>
        </authorList>
    </citation>
    <scope>NUCLEOTIDE SEQUENCE [LARGE SCALE GENOMIC DNA]</scope>
    <source>
        <strain evidence="5 6">MIT 09-6949</strain>
    </source>
</reference>
<feature type="domain" description="ABC transporter" evidence="4">
    <location>
        <begin position="2"/>
        <end position="234"/>
    </location>
</feature>
<keyword evidence="2" id="KW-0547">Nucleotide-binding</keyword>
<dbReference type="Pfam" id="PF00005">
    <property type="entry name" value="ABC_tran"/>
    <property type="match status" value="1"/>
</dbReference>
<dbReference type="RefSeq" id="WP_034356716.1">
    <property type="nucleotide sequence ID" value="NZ_JRPR02000001.1"/>
</dbReference>
<evidence type="ECO:0000313" key="5">
    <source>
        <dbReference type="EMBL" id="TLD97706.1"/>
    </source>
</evidence>
<dbReference type="GO" id="GO:0016887">
    <property type="term" value="F:ATP hydrolysis activity"/>
    <property type="evidence" value="ECO:0007669"/>
    <property type="project" value="InterPro"/>
</dbReference>
<evidence type="ECO:0000256" key="2">
    <source>
        <dbReference type="ARBA" id="ARBA00022741"/>
    </source>
</evidence>
<protein>
    <submittedName>
        <fullName evidence="5">ABC transporter ATP-binding protein</fullName>
    </submittedName>
</protein>
<dbReference type="PANTHER" id="PTHR42734:SF19">
    <property type="entry name" value="IRON COMPOUNDS ABC TRANSPORTER, ATP-BINDING PROTEIN"/>
    <property type="match status" value="1"/>
</dbReference>
<dbReference type="AlphaFoldDB" id="A0A4U8TCK6"/>
<evidence type="ECO:0000313" key="6">
    <source>
        <dbReference type="Proteomes" id="UP000029733"/>
    </source>
</evidence>
<dbReference type="Proteomes" id="UP000029733">
    <property type="component" value="Unassembled WGS sequence"/>
</dbReference>
<keyword evidence="1" id="KW-0813">Transport</keyword>
<evidence type="ECO:0000256" key="3">
    <source>
        <dbReference type="ARBA" id="ARBA00022840"/>
    </source>
</evidence>
<proteinExistence type="predicted"/>
<dbReference type="InterPro" id="IPR003439">
    <property type="entry name" value="ABC_transporter-like_ATP-bd"/>
</dbReference>
<dbReference type="OrthoDB" id="5515229at2"/>
<name>A0A4U8TCK6_9HELI</name>
<keyword evidence="6" id="KW-1185">Reference proteome</keyword>
<evidence type="ECO:0000259" key="4">
    <source>
        <dbReference type="PROSITE" id="PS50893"/>
    </source>
</evidence>
<dbReference type="Gene3D" id="3.40.50.300">
    <property type="entry name" value="P-loop containing nucleotide triphosphate hydrolases"/>
    <property type="match status" value="1"/>
</dbReference>
<dbReference type="STRING" id="1677920.LS71_08720"/>
<dbReference type="EMBL" id="JRPR02000001">
    <property type="protein sequence ID" value="TLD97706.1"/>
    <property type="molecule type" value="Genomic_DNA"/>
</dbReference>
<dbReference type="SMART" id="SM00382">
    <property type="entry name" value="AAA"/>
    <property type="match status" value="1"/>
</dbReference>
<dbReference type="GO" id="GO:0005524">
    <property type="term" value="F:ATP binding"/>
    <property type="evidence" value="ECO:0007669"/>
    <property type="project" value="UniProtKB-KW"/>
</dbReference>